<protein>
    <recommendedName>
        <fullName evidence="3">Glutamine amidotransferase domain-containing protein</fullName>
    </recommendedName>
</protein>
<evidence type="ECO:0000313" key="2">
    <source>
        <dbReference type="Proteomes" id="UP001154252"/>
    </source>
</evidence>
<reference evidence="1" key="1">
    <citation type="submission" date="2021-07" db="EMBL/GenBank/DDBJ databases">
        <authorList>
            <person name="Branca A.L. A."/>
        </authorList>
    </citation>
    <scope>NUCLEOTIDE SEQUENCE</scope>
</reference>
<comment type="caution">
    <text evidence="1">The sequence shown here is derived from an EMBL/GenBank/DDBJ whole genome shotgun (WGS) entry which is preliminary data.</text>
</comment>
<dbReference type="EMBL" id="CAJVRC010000848">
    <property type="protein sequence ID" value="CAG8894269.1"/>
    <property type="molecule type" value="Genomic_DNA"/>
</dbReference>
<keyword evidence="2" id="KW-1185">Reference proteome</keyword>
<proteinExistence type="predicted"/>
<dbReference type="SUPFAM" id="SSF52317">
    <property type="entry name" value="Class I glutamine amidotransferase-like"/>
    <property type="match status" value="1"/>
</dbReference>
<evidence type="ECO:0008006" key="3">
    <source>
        <dbReference type="Google" id="ProtNLM"/>
    </source>
</evidence>
<organism evidence="1 2">
    <name type="scientific">Penicillium egyptiacum</name>
    <dbReference type="NCBI Taxonomy" id="1303716"/>
    <lineage>
        <taxon>Eukaryota</taxon>
        <taxon>Fungi</taxon>
        <taxon>Dikarya</taxon>
        <taxon>Ascomycota</taxon>
        <taxon>Pezizomycotina</taxon>
        <taxon>Eurotiomycetes</taxon>
        <taxon>Eurotiomycetidae</taxon>
        <taxon>Eurotiales</taxon>
        <taxon>Aspergillaceae</taxon>
        <taxon>Penicillium</taxon>
    </lineage>
</organism>
<gene>
    <name evidence="1" type="ORF">PEGY_LOCUS3816</name>
</gene>
<evidence type="ECO:0000313" key="1">
    <source>
        <dbReference type="EMBL" id="CAG8894269.1"/>
    </source>
</evidence>
<dbReference type="GO" id="GO:0005634">
    <property type="term" value="C:nucleus"/>
    <property type="evidence" value="ECO:0007669"/>
    <property type="project" value="TreeGrafter"/>
</dbReference>
<dbReference type="Proteomes" id="UP001154252">
    <property type="component" value="Unassembled WGS sequence"/>
</dbReference>
<dbReference type="AlphaFoldDB" id="A0A9W4K9K7"/>
<sequence>MNASGVKEAPSATVRVSAWDIHGGSYPPYDILRQKPPDRLERCLTPLSTDSGSHALGPVDAILITGAAPGVYEIERHAWMQNLEVYIRVVFQNYRHVQILGSCFGHQIIAKTILPDFGSTYQVGVEKCPLGREVGIYEVQMNHAFTRTFPVLNKLPEGKLRVQMMHADWVSVTRRDSDKRSMSLPHPWQNIGSTAICPIQGLYYPGRVFTVQGHFETGCFCDDQSM</sequence>
<dbReference type="OrthoDB" id="1669814at2759"/>
<accession>A0A9W4K9K7</accession>
<dbReference type="PANTHER" id="PTHR42695">
    <property type="entry name" value="GLUTAMINE AMIDOTRANSFERASE YLR126C-RELATED"/>
    <property type="match status" value="1"/>
</dbReference>
<dbReference type="InterPro" id="IPR029062">
    <property type="entry name" value="Class_I_gatase-like"/>
</dbReference>
<name>A0A9W4K9K7_9EURO</name>
<dbReference type="GO" id="GO:0005829">
    <property type="term" value="C:cytosol"/>
    <property type="evidence" value="ECO:0007669"/>
    <property type="project" value="TreeGrafter"/>
</dbReference>
<dbReference type="Gene3D" id="3.40.50.880">
    <property type="match status" value="1"/>
</dbReference>
<dbReference type="InterPro" id="IPR044992">
    <property type="entry name" value="ChyE-like"/>
</dbReference>
<dbReference type="PANTHER" id="PTHR42695:SF6">
    <property type="entry name" value="GLUTAMINE AMIDOTRANSFERASE DOMAIN-CONTAINING PROTEIN"/>
    <property type="match status" value="1"/>
</dbReference>
<dbReference type="CDD" id="cd01741">
    <property type="entry name" value="GATase1_1"/>
    <property type="match status" value="1"/>
</dbReference>